<dbReference type="KEGG" id="vg:65130383"/>
<reference evidence="1 2" key="1">
    <citation type="submission" date="2020-07" db="EMBL/GenBank/DDBJ databases">
        <title>Taxonomic proposal: Crassvirales, a new order of highly abundant and diverse bacterial viruses.</title>
        <authorList>
            <person name="Shkoporov A.N."/>
            <person name="Stockdale S.R."/>
            <person name="Guerin E."/>
            <person name="Ross R.P."/>
            <person name="Hill C."/>
        </authorList>
    </citation>
    <scope>NUCLEOTIDE SEQUENCE [LARGE SCALE GENOMIC DNA]</scope>
</reference>
<dbReference type="GeneID" id="65130383"/>
<dbReference type="Proteomes" id="UP000594097">
    <property type="component" value="Segment"/>
</dbReference>
<dbReference type="EMBL" id="MT774393">
    <property type="protein sequence ID" value="QOR59771.1"/>
    <property type="molecule type" value="Genomic_DNA"/>
</dbReference>
<keyword evidence="2" id="KW-1185">Reference proteome</keyword>
<sequence>MATNVNSNSKMENQVSSSMITFEDKKVERRLTMKPEPAIGNLCRVTIDDVRIEEHETPKINPETQQESTFEYAGYSIPTLVITFKQIPTNEDPKPRYYEHRFKVVPVINNNGAPIERKSIIGLIKMQFDQLQHIVNSMVGIPGFTDDEAVPGIDIEANVEVRIKQFRAFYTHFLNTIKGNDEKPYYKGVGFYLKLVANYGTRKYLTIPNFVGRGFIERILPKVNPSIALEPNETVVLAKDVSASKTEKAIANGSVPIDNGGIDPEVQKIIDGYN</sequence>
<name>A0A7M1S0S4_9CAUD</name>
<protein>
    <submittedName>
        <fullName evidence="1">Uncharacterized protein</fullName>
    </submittedName>
</protein>
<evidence type="ECO:0000313" key="1">
    <source>
        <dbReference type="EMBL" id="QOR59771.1"/>
    </source>
</evidence>
<accession>A0A7M1S0S4</accession>
<dbReference type="RefSeq" id="YP_010111929.1">
    <property type="nucleotide sequence ID" value="NC_055886.1"/>
</dbReference>
<proteinExistence type="predicted"/>
<evidence type="ECO:0000313" key="2">
    <source>
        <dbReference type="Proteomes" id="UP000594097"/>
    </source>
</evidence>
<organism evidence="1 2">
    <name type="scientific">uncultured phage cr127_1</name>
    <dbReference type="NCBI Taxonomy" id="2772077"/>
    <lineage>
        <taxon>Viruses</taxon>
        <taxon>Duplodnaviria</taxon>
        <taxon>Heunggongvirae</taxon>
        <taxon>Uroviricota</taxon>
        <taxon>Caudoviricetes</taxon>
        <taxon>Crassvirales</taxon>
        <taxon>Crevaviridae</taxon>
        <taxon>Doltivirinae</taxon>
        <taxon>Kahucivirus</taxon>
        <taxon>Kahucivirus intestinalis</taxon>
    </lineage>
</organism>